<protein>
    <recommendedName>
        <fullName evidence="4">Peptide chain release factor 1</fullName>
    </recommendedName>
</protein>
<gene>
    <name evidence="2" type="ORF">SAMN04488565_1095</name>
</gene>
<feature type="compositionally biased region" description="Polar residues" evidence="1">
    <location>
        <begin position="10"/>
        <end position="29"/>
    </location>
</feature>
<evidence type="ECO:0000313" key="2">
    <source>
        <dbReference type="EMBL" id="SDQ17354.1"/>
    </source>
</evidence>
<dbReference type="STRING" id="1079994.SAMN04488565_1095"/>
<dbReference type="Gene3D" id="3.30.420.60">
    <property type="entry name" value="eRF1 domain 2"/>
    <property type="match status" value="1"/>
</dbReference>
<evidence type="ECO:0008006" key="4">
    <source>
        <dbReference type="Google" id="ProtNLM"/>
    </source>
</evidence>
<reference evidence="2 3" key="1">
    <citation type="submission" date="2016-10" db="EMBL/GenBank/DDBJ databases">
        <authorList>
            <person name="de Groot N.N."/>
        </authorList>
    </citation>
    <scope>NUCLEOTIDE SEQUENCE [LARGE SCALE GENOMIC DNA]</scope>
    <source>
        <strain evidence="2 3">DSM 22788</strain>
    </source>
</reference>
<name>A0A1H0YQ89_9MICO</name>
<feature type="region of interest" description="Disordered" evidence="1">
    <location>
        <begin position="361"/>
        <end position="401"/>
    </location>
</feature>
<dbReference type="AlphaFoldDB" id="A0A1H0YQ89"/>
<dbReference type="OrthoDB" id="5179393at2"/>
<dbReference type="RefSeq" id="WP_143025993.1">
    <property type="nucleotide sequence ID" value="NZ_FNKB01000001.1"/>
</dbReference>
<sequence>MTTGRDLRNALQTPGPWTTAYTDGTSDEPQSVEEAREGRSLRRLADAGAPEGDVAVIREALRERNGAADPTTRFLLVRDGRIVVHEEFAGPRHGPEVLAHGPLPVLVPLLRHRGRMLRYLVVETSRDGADVCLETAGQREAESSESVEGRTDALPKVQAGGWSQPRWQRHSEEIWKHTQSEVAEVVDRLTREAAPAFIALAGDVRARQLLRDQLAPESASLVVEVDANTRADGAGDAALRHAIEQALDGALARDLAGAIDASHAEGGRLRADGAEAVVAALQQAQVAELFLDARLIAAPAAADADDADAPGALVALDAEPWIAADGEAFDAAGEVARQPLAEALARAAVLTDARVRICEDEPQAPDAAREERDAQPPFALLRWERGAPGDTQVQGDGRSFA</sequence>
<dbReference type="InterPro" id="IPR042226">
    <property type="entry name" value="eFR1_2_sf"/>
</dbReference>
<dbReference type="EMBL" id="FNKB01000001">
    <property type="protein sequence ID" value="SDQ17354.1"/>
    <property type="molecule type" value="Genomic_DNA"/>
</dbReference>
<dbReference type="InterPro" id="IPR040701">
    <property type="entry name" value="Bact_RF_family2"/>
</dbReference>
<evidence type="ECO:0000313" key="3">
    <source>
        <dbReference type="Proteomes" id="UP000182690"/>
    </source>
</evidence>
<accession>A0A1H0YQ89</accession>
<feature type="region of interest" description="Disordered" evidence="1">
    <location>
        <begin position="1"/>
        <end position="40"/>
    </location>
</feature>
<dbReference type="Pfam" id="PF18844">
    <property type="entry name" value="baeRF_family2"/>
    <property type="match status" value="1"/>
</dbReference>
<organism evidence="2 3">
    <name type="scientific">Leucobacter chromiiresistens</name>
    <dbReference type="NCBI Taxonomy" id="1079994"/>
    <lineage>
        <taxon>Bacteria</taxon>
        <taxon>Bacillati</taxon>
        <taxon>Actinomycetota</taxon>
        <taxon>Actinomycetes</taxon>
        <taxon>Micrococcales</taxon>
        <taxon>Microbacteriaceae</taxon>
        <taxon>Leucobacter</taxon>
    </lineage>
</organism>
<evidence type="ECO:0000256" key="1">
    <source>
        <dbReference type="SAM" id="MobiDB-lite"/>
    </source>
</evidence>
<dbReference type="SUPFAM" id="SSF53137">
    <property type="entry name" value="Translational machinery components"/>
    <property type="match status" value="1"/>
</dbReference>
<proteinExistence type="predicted"/>
<dbReference type="Proteomes" id="UP000182690">
    <property type="component" value="Unassembled WGS sequence"/>
</dbReference>